<evidence type="ECO:0000313" key="18">
    <source>
        <dbReference type="Ensembl" id="ENSLOCP00000000789.1"/>
    </source>
</evidence>
<evidence type="ECO:0000259" key="16">
    <source>
        <dbReference type="PROSITE" id="PS50097"/>
    </source>
</evidence>
<dbReference type="GO" id="GO:0006357">
    <property type="term" value="P:regulation of transcription by RNA polymerase II"/>
    <property type="evidence" value="ECO:0000318"/>
    <property type="project" value="GO_Central"/>
</dbReference>
<feature type="domain" description="C2H2-type" evidence="17">
    <location>
        <begin position="917"/>
        <end position="945"/>
    </location>
</feature>
<evidence type="ECO:0000256" key="12">
    <source>
        <dbReference type="ARBA" id="ARBA00023163"/>
    </source>
</evidence>
<protein>
    <submittedName>
        <fullName evidence="18">Zinc finger and BTB domain containing 40</fullName>
    </submittedName>
</protein>
<evidence type="ECO:0000256" key="14">
    <source>
        <dbReference type="PROSITE-ProRule" id="PRU00042"/>
    </source>
</evidence>
<feature type="region of interest" description="Disordered" evidence="15">
    <location>
        <begin position="778"/>
        <end position="799"/>
    </location>
</feature>
<evidence type="ECO:0000313" key="19">
    <source>
        <dbReference type="Proteomes" id="UP000018468"/>
    </source>
</evidence>
<dbReference type="PROSITE" id="PS50157">
    <property type="entry name" value="ZINC_FINGER_C2H2_2"/>
    <property type="match status" value="12"/>
</dbReference>
<dbReference type="Pfam" id="PF00096">
    <property type="entry name" value="zf-C2H2"/>
    <property type="match status" value="5"/>
</dbReference>
<comment type="similarity">
    <text evidence="3">Belongs to the krueppel C2H2-type zinc-finger protein family.</text>
</comment>
<feature type="region of interest" description="Disordered" evidence="15">
    <location>
        <begin position="163"/>
        <end position="198"/>
    </location>
</feature>
<keyword evidence="10" id="KW-0805">Transcription regulation</keyword>
<dbReference type="SUPFAM" id="SSF54695">
    <property type="entry name" value="POZ domain"/>
    <property type="match status" value="1"/>
</dbReference>
<dbReference type="InterPro" id="IPR036236">
    <property type="entry name" value="Znf_C2H2_sf"/>
</dbReference>
<feature type="domain" description="C2H2-type" evidence="17">
    <location>
        <begin position="946"/>
        <end position="974"/>
    </location>
</feature>
<feature type="compositionally biased region" description="Basic and acidic residues" evidence="15">
    <location>
        <begin position="697"/>
        <end position="724"/>
    </location>
</feature>
<dbReference type="Gene3D" id="3.30.710.10">
    <property type="entry name" value="Potassium Channel Kv1.1, Chain A"/>
    <property type="match status" value="1"/>
</dbReference>
<dbReference type="SUPFAM" id="SSF57667">
    <property type="entry name" value="beta-beta-alpha zinc fingers"/>
    <property type="match status" value="6"/>
</dbReference>
<evidence type="ECO:0000256" key="15">
    <source>
        <dbReference type="SAM" id="MobiDB-lite"/>
    </source>
</evidence>
<evidence type="ECO:0000256" key="2">
    <source>
        <dbReference type="ARBA" id="ARBA00004123"/>
    </source>
</evidence>
<evidence type="ECO:0000256" key="10">
    <source>
        <dbReference type="ARBA" id="ARBA00023015"/>
    </source>
</evidence>
<dbReference type="Proteomes" id="UP000018468">
    <property type="component" value="Linkage group LG25"/>
</dbReference>
<feature type="domain" description="C2H2-type" evidence="17">
    <location>
        <begin position="1002"/>
        <end position="1025"/>
    </location>
</feature>
<keyword evidence="11" id="KW-0238">DNA-binding</keyword>
<dbReference type="SMART" id="SM00355">
    <property type="entry name" value="ZnF_C2H2"/>
    <property type="match status" value="14"/>
</dbReference>
<feature type="domain" description="C2H2-type" evidence="17">
    <location>
        <begin position="860"/>
        <end position="888"/>
    </location>
</feature>
<dbReference type="CDD" id="cd18225">
    <property type="entry name" value="BTB_POZ_ZBTB40"/>
    <property type="match status" value="1"/>
</dbReference>
<dbReference type="GeneTree" id="ENSGT00930000151052"/>
<feature type="domain" description="C2H2-type" evidence="17">
    <location>
        <begin position="1071"/>
        <end position="1099"/>
    </location>
</feature>
<keyword evidence="7 14" id="KW-0863">Zinc-finger</keyword>
<comment type="subcellular location">
    <subcellularLocation>
        <location evidence="2">Nucleus</location>
    </subcellularLocation>
</comment>
<feature type="domain" description="C2H2-type" evidence="17">
    <location>
        <begin position="735"/>
        <end position="763"/>
    </location>
</feature>
<dbReference type="PROSITE" id="PS50097">
    <property type="entry name" value="BTB"/>
    <property type="match status" value="1"/>
</dbReference>
<evidence type="ECO:0000256" key="4">
    <source>
        <dbReference type="ARBA" id="ARBA00022499"/>
    </source>
</evidence>
<dbReference type="InterPro" id="IPR030404">
    <property type="entry name" value="ZBTB40_BTB_POZ_dom"/>
</dbReference>
<feature type="region of interest" description="Disordered" evidence="15">
    <location>
        <begin position="695"/>
        <end position="732"/>
    </location>
</feature>
<dbReference type="EMBL" id="AHAT01030067">
    <property type="status" value="NOT_ANNOTATED_CDS"/>
    <property type="molecule type" value="Genomic_DNA"/>
</dbReference>
<keyword evidence="8" id="KW-0862">Zinc</keyword>
<dbReference type="eggNOG" id="KOG1721">
    <property type="taxonomic scope" value="Eukaryota"/>
</dbReference>
<dbReference type="SMART" id="SM00225">
    <property type="entry name" value="BTB"/>
    <property type="match status" value="1"/>
</dbReference>
<feature type="region of interest" description="Disordered" evidence="15">
    <location>
        <begin position="119"/>
        <end position="148"/>
    </location>
</feature>
<sequence length="1235" mass="137871">MELPNYSRQLMQQLHALRKDGHFCDCTILIGQALHRAHKLVLAASSLLFKSLMEGSDTISIDSSVVTSQEFSCLLEMIYTGKLPPGKHNFTRIIAAADSLQMFDVAVSCKNILNDLIKPPATTEPPADATDLALGGSEHTSSPVVAVPSSSEAAEVFLDPTPAASEEAMEGGSAEATCEKTGNPLMDEEENPAKNGDSAIPRVWESSVENSPPCKRGRLALTVTKESQKKKSSRHFGKESEEYLEFLQQNKNKIAGAIGNVQPVINAVEKWEEISSVEKLVILDCCKGEPDVTDIFHSLLNYVVSKKLSTRTLLTLLEALREFCPDLATVLENPLQGEQNVERDAHQVPDEKPASRLLADHAEELIVSISHLRPIIEVLDNMKEDFLTETEKQTVFQCCQDVCTREAIQSLLNKVKVEKVLEESSFLKLLHAVKSSFPVLQQLLDTTVAEGTTFQSKEDRGQEEYETDLLRRYHQRLSESICDPQPLLESLAAADDVSAEDQKWMKQVLEEEASPRCLDKLLSLAVEKGSVQVLAVWKLLVRTEIPALSLLIQDIRKDPEADRLIHSVLDLESQLLEILSRHKDLITETISSLGALLDSVTGEPECPSGDAIEFIKNCSTQVNLNESVKTLLDKILHEKSMAAQPFCKLVSLNKGFFPSLRPLTDELEQAGKIKNKNNKKKMFIFCASGHLPASSKRVADRKSKLEEPQTGEGEKDPGDGVEKKGGKKGGAKQSFPCEWCGKTFEFKCRMEVHRKRCRLSEQTQLKCPQCPEKMSTPKALQQHLAKSHGSPPRKRKKRRHEPVTCDICGKSFAHQSGMLYHKRTDHFDEKPYSCEECGAKFAANSTLKNHMRLHTGEKPFFCKHCDMTFTQAAALAYHYKKKHSEGKMYACQYCEAVFAQSIELTRHVRTHTGDKPYVCRECGKGFSQANGLSMHLQTFHNIDDPYDCQKCRMSFSCLEEHRKHIQESHPKEFHPCVVCGKIFNAAALLEKHMVIHVGGKPYSCEICNKAYQQVSGLWYHNRTNHPEVFAGQSHRSVKISQFQCSSCDKTFPSSETLSKHEKAMHPDVKLFKCQDCEDVFPDAELLKTHTKEKHEGAQLFNCLYCPSSFQTTAELQQHLCVQHFNQQGEAFGCGHCDLIFPSQQELQEHFLSQHPAELQSSSEASSAQMVKVIRAAEQPGAAEQMITLEQSQVGSPQVYVALADSQNSTSGSEIVAVNVEDLLDGTVTFICEDTQ</sequence>
<evidence type="ECO:0000256" key="6">
    <source>
        <dbReference type="ARBA" id="ARBA00022737"/>
    </source>
</evidence>
<feature type="domain" description="C2H2-type" evidence="17">
    <location>
        <begin position="974"/>
        <end position="1001"/>
    </location>
</feature>
<evidence type="ECO:0000259" key="17">
    <source>
        <dbReference type="PROSITE" id="PS50157"/>
    </source>
</evidence>
<evidence type="ECO:0000256" key="7">
    <source>
        <dbReference type="ARBA" id="ARBA00022771"/>
    </source>
</evidence>
<feature type="compositionally biased region" description="Low complexity" evidence="15">
    <location>
        <begin position="163"/>
        <end position="176"/>
    </location>
</feature>
<dbReference type="InterPro" id="IPR000210">
    <property type="entry name" value="BTB/POZ_dom"/>
</dbReference>
<keyword evidence="19" id="KW-1185">Reference proteome</keyword>
<dbReference type="AlphaFoldDB" id="W5LXD2"/>
<evidence type="ECO:0000256" key="3">
    <source>
        <dbReference type="ARBA" id="ARBA00006991"/>
    </source>
</evidence>
<evidence type="ECO:0000256" key="11">
    <source>
        <dbReference type="ARBA" id="ARBA00023125"/>
    </source>
</evidence>
<evidence type="ECO:0000256" key="13">
    <source>
        <dbReference type="ARBA" id="ARBA00023242"/>
    </source>
</evidence>
<evidence type="ECO:0000256" key="1">
    <source>
        <dbReference type="ARBA" id="ARBA00003767"/>
    </source>
</evidence>
<dbReference type="Pfam" id="PF00651">
    <property type="entry name" value="BTB"/>
    <property type="match status" value="1"/>
</dbReference>
<dbReference type="InterPro" id="IPR013087">
    <property type="entry name" value="Znf_C2H2_type"/>
</dbReference>
<keyword evidence="6" id="KW-0677">Repeat</keyword>
<dbReference type="FunFam" id="3.30.160.60:FF:001792">
    <property type="entry name" value="Zinc finger and BTB domain-containing 40"/>
    <property type="match status" value="1"/>
</dbReference>
<feature type="domain" description="C2H2-type" evidence="17">
    <location>
        <begin position="1042"/>
        <end position="1070"/>
    </location>
</feature>
<dbReference type="InParanoid" id="W5LXD2"/>
<keyword evidence="9" id="KW-0832">Ubl conjugation</keyword>
<reference evidence="18" key="2">
    <citation type="submission" date="2025-08" db="UniProtKB">
        <authorList>
            <consortium name="Ensembl"/>
        </authorList>
    </citation>
    <scope>IDENTIFICATION</scope>
</reference>
<reference evidence="19" key="1">
    <citation type="submission" date="2011-12" db="EMBL/GenBank/DDBJ databases">
        <title>The Draft Genome of Lepisosteus oculatus.</title>
        <authorList>
            <consortium name="The Broad Institute Genome Assembly &amp; Analysis Group"/>
            <consortium name="Computational R&amp;D Group"/>
            <consortium name="and Sequencing Platform"/>
            <person name="Di Palma F."/>
            <person name="Alfoldi J."/>
            <person name="Johnson J."/>
            <person name="Berlin A."/>
            <person name="Gnerre S."/>
            <person name="Jaffe D."/>
            <person name="MacCallum I."/>
            <person name="Young S."/>
            <person name="Walker B.J."/>
            <person name="Lander E.S."/>
            <person name="Lindblad-Toh K."/>
        </authorList>
    </citation>
    <scope>NUCLEOTIDE SEQUENCE [LARGE SCALE GENOMIC DNA]</scope>
</reference>
<dbReference type="OMA" id="CHLLCSI"/>
<dbReference type="STRING" id="7918.ENSLOCP00000000789"/>
<keyword evidence="5" id="KW-0479">Metal-binding</keyword>
<dbReference type="FunFam" id="3.30.160.60:FF:000645">
    <property type="entry name" value="Zinc finger and BTB domain containing 40"/>
    <property type="match status" value="1"/>
</dbReference>
<keyword evidence="4" id="KW-1017">Isopeptide bond</keyword>
<dbReference type="FunFam" id="3.30.160.60:FF:005012">
    <property type="match status" value="1"/>
</dbReference>
<evidence type="ECO:0000256" key="8">
    <source>
        <dbReference type="ARBA" id="ARBA00022833"/>
    </source>
</evidence>
<accession>W5LXD2</accession>
<dbReference type="GO" id="GO:0000981">
    <property type="term" value="F:DNA-binding transcription factor activity, RNA polymerase II-specific"/>
    <property type="evidence" value="ECO:0000318"/>
    <property type="project" value="GO_Central"/>
</dbReference>
<comment type="function">
    <text evidence="1">May be involved in transcriptional regulation.</text>
</comment>
<evidence type="ECO:0000256" key="9">
    <source>
        <dbReference type="ARBA" id="ARBA00022843"/>
    </source>
</evidence>
<dbReference type="Bgee" id="ENSLOCG00000000669">
    <property type="expression patterns" value="Expressed in ovary and 13 other cell types or tissues"/>
</dbReference>
<feature type="domain" description="C2H2-type" evidence="17">
    <location>
        <begin position="832"/>
        <end position="859"/>
    </location>
</feature>
<dbReference type="FunFam" id="3.30.160.60:FF:000696">
    <property type="entry name" value="Zinc finger and BTB domain containing 40"/>
    <property type="match status" value="1"/>
</dbReference>
<dbReference type="PANTHER" id="PTHR24394">
    <property type="entry name" value="ZINC FINGER PROTEIN"/>
    <property type="match status" value="1"/>
</dbReference>
<dbReference type="GO" id="GO:0005634">
    <property type="term" value="C:nucleus"/>
    <property type="evidence" value="ECO:0000318"/>
    <property type="project" value="GO_Central"/>
</dbReference>
<proteinExistence type="inferred from homology"/>
<feature type="domain" description="C2H2-type" evidence="17">
    <location>
        <begin position="803"/>
        <end position="831"/>
    </location>
</feature>
<feature type="domain" description="C2H2-type" evidence="17">
    <location>
        <begin position="889"/>
        <end position="916"/>
    </location>
</feature>
<dbReference type="FunFam" id="3.30.160.60:FF:000917">
    <property type="entry name" value="Zinc finger and BTB domain containing 40"/>
    <property type="match status" value="1"/>
</dbReference>
<dbReference type="InterPro" id="IPR011333">
    <property type="entry name" value="SKP1/BTB/POZ_sf"/>
</dbReference>
<dbReference type="FunFam" id="3.30.710.10:FF:000058">
    <property type="entry name" value="Zinc finger and BTB domain containing 40"/>
    <property type="match status" value="1"/>
</dbReference>
<name>W5LXD2_LEPOC</name>
<dbReference type="PROSITE" id="PS00028">
    <property type="entry name" value="ZINC_FINGER_C2H2_1"/>
    <property type="match status" value="12"/>
</dbReference>
<evidence type="ECO:0000256" key="5">
    <source>
        <dbReference type="ARBA" id="ARBA00022723"/>
    </source>
</evidence>
<feature type="compositionally biased region" description="Low complexity" evidence="15">
    <location>
        <begin position="119"/>
        <end position="133"/>
    </location>
</feature>
<organism evidence="18 19">
    <name type="scientific">Lepisosteus oculatus</name>
    <name type="common">Spotted gar</name>
    <dbReference type="NCBI Taxonomy" id="7918"/>
    <lineage>
        <taxon>Eukaryota</taxon>
        <taxon>Metazoa</taxon>
        <taxon>Chordata</taxon>
        <taxon>Craniata</taxon>
        <taxon>Vertebrata</taxon>
        <taxon>Euteleostomi</taxon>
        <taxon>Actinopterygii</taxon>
        <taxon>Neopterygii</taxon>
        <taxon>Holostei</taxon>
        <taxon>Semionotiformes</taxon>
        <taxon>Lepisosteidae</taxon>
        <taxon>Lepisosteus</taxon>
    </lineage>
</organism>
<keyword evidence="13" id="KW-0539">Nucleus</keyword>
<dbReference type="FunFam" id="3.30.160.60:FF:000909">
    <property type="entry name" value="zinc finger and BTB domain-containing protein 40"/>
    <property type="match status" value="1"/>
</dbReference>
<dbReference type="Gene3D" id="3.30.160.60">
    <property type="entry name" value="Classic Zinc Finger"/>
    <property type="match status" value="10"/>
</dbReference>
<feature type="domain" description="C2H2-type" evidence="17">
    <location>
        <begin position="1100"/>
        <end position="1128"/>
    </location>
</feature>
<dbReference type="Ensembl" id="ENSLOCT00000000793.1">
    <property type="protein sequence ID" value="ENSLOCP00000000789.1"/>
    <property type="gene ID" value="ENSLOCG00000000669.1"/>
</dbReference>
<dbReference type="GO" id="GO:0003677">
    <property type="term" value="F:DNA binding"/>
    <property type="evidence" value="ECO:0007669"/>
    <property type="project" value="UniProtKB-KW"/>
</dbReference>
<feature type="domain" description="BTB" evidence="16">
    <location>
        <begin position="24"/>
        <end position="87"/>
    </location>
</feature>
<dbReference type="PANTHER" id="PTHR24394:SF0">
    <property type="entry name" value="ZINC FINGER AND BTB DOMAIN-CONTAINING PROTEIN 40"/>
    <property type="match status" value="1"/>
</dbReference>
<reference evidence="18" key="3">
    <citation type="submission" date="2025-09" db="UniProtKB">
        <authorList>
            <consortium name="Ensembl"/>
        </authorList>
    </citation>
    <scope>IDENTIFICATION</scope>
</reference>
<dbReference type="FunFam" id="3.30.160.60:FF:002349">
    <property type="entry name" value="Zinc finger and BTB domain-containing 40"/>
    <property type="match status" value="1"/>
</dbReference>
<keyword evidence="12" id="KW-0804">Transcription</keyword>
<dbReference type="GO" id="GO:0008270">
    <property type="term" value="F:zinc ion binding"/>
    <property type="evidence" value="ECO:0007669"/>
    <property type="project" value="UniProtKB-KW"/>
</dbReference>